<organism evidence="2 3">
    <name type="scientific">Fasciola gigantica</name>
    <name type="common">Giant liver fluke</name>
    <dbReference type="NCBI Taxonomy" id="46835"/>
    <lineage>
        <taxon>Eukaryota</taxon>
        <taxon>Metazoa</taxon>
        <taxon>Spiralia</taxon>
        <taxon>Lophotrochozoa</taxon>
        <taxon>Platyhelminthes</taxon>
        <taxon>Trematoda</taxon>
        <taxon>Digenea</taxon>
        <taxon>Plagiorchiida</taxon>
        <taxon>Echinostomata</taxon>
        <taxon>Echinostomatoidea</taxon>
        <taxon>Fasciolidae</taxon>
        <taxon>Fasciola</taxon>
    </lineage>
</organism>
<dbReference type="Proteomes" id="UP000316759">
    <property type="component" value="Unassembled WGS sequence"/>
</dbReference>
<comment type="caution">
    <text evidence="2">The sequence shown here is derived from an EMBL/GenBank/DDBJ whole genome shotgun (WGS) entry which is preliminary data.</text>
</comment>
<evidence type="ECO:0000313" key="2">
    <source>
        <dbReference type="EMBL" id="TPP60003.1"/>
    </source>
</evidence>
<gene>
    <name evidence="2" type="ORF">FGIG_09789</name>
</gene>
<evidence type="ECO:0000313" key="3">
    <source>
        <dbReference type="Proteomes" id="UP000316759"/>
    </source>
</evidence>
<sequence length="26" mass="3211">MHILTEDHRIQRHIRRGIRKMHSDSS</sequence>
<reference evidence="2 3" key="1">
    <citation type="submission" date="2019-04" db="EMBL/GenBank/DDBJ databases">
        <title>Annotation for the trematode Fasciola gigantica.</title>
        <authorList>
            <person name="Choi Y.-J."/>
        </authorList>
    </citation>
    <scope>NUCLEOTIDE SEQUENCE [LARGE SCALE GENOMIC DNA]</scope>
    <source>
        <strain evidence="2">Uganda_cow_1</strain>
    </source>
</reference>
<accession>A0A504YFT4</accession>
<evidence type="ECO:0000256" key="1">
    <source>
        <dbReference type="SAM" id="MobiDB-lite"/>
    </source>
</evidence>
<dbReference type="EMBL" id="SUNJ01009958">
    <property type="protein sequence ID" value="TPP60003.1"/>
    <property type="molecule type" value="Genomic_DNA"/>
</dbReference>
<feature type="compositionally biased region" description="Basic residues" evidence="1">
    <location>
        <begin position="10"/>
        <end position="20"/>
    </location>
</feature>
<name>A0A504YFT4_FASGI</name>
<feature type="region of interest" description="Disordered" evidence="1">
    <location>
        <begin position="1"/>
        <end position="26"/>
    </location>
</feature>
<protein>
    <submittedName>
        <fullName evidence="2">Uncharacterized protein</fullName>
    </submittedName>
</protein>
<proteinExistence type="predicted"/>
<keyword evidence="3" id="KW-1185">Reference proteome</keyword>
<dbReference type="AlphaFoldDB" id="A0A504YFT4"/>